<dbReference type="SUPFAM" id="SSF52047">
    <property type="entry name" value="RNI-like"/>
    <property type="match status" value="1"/>
</dbReference>
<evidence type="ECO:0000256" key="3">
    <source>
        <dbReference type="ARBA" id="ARBA00023004"/>
    </source>
</evidence>
<dbReference type="GO" id="GO:0046872">
    <property type="term" value="F:metal ion binding"/>
    <property type="evidence" value="ECO:0007669"/>
    <property type="project" value="UniProtKB-KW"/>
</dbReference>
<feature type="transmembrane region" description="Helical" evidence="5">
    <location>
        <begin position="7"/>
        <end position="25"/>
    </location>
</feature>
<gene>
    <name evidence="7" type="ORF">GBK04_24105</name>
</gene>
<evidence type="ECO:0000313" key="8">
    <source>
        <dbReference type="Proteomes" id="UP000479293"/>
    </source>
</evidence>
<evidence type="ECO:0000259" key="6">
    <source>
        <dbReference type="PROSITE" id="PS51007"/>
    </source>
</evidence>
<dbReference type="GO" id="GO:0020037">
    <property type="term" value="F:heme binding"/>
    <property type="evidence" value="ECO:0007669"/>
    <property type="project" value="InterPro"/>
</dbReference>
<evidence type="ECO:0000313" key="7">
    <source>
        <dbReference type="EMBL" id="MPR36343.1"/>
    </source>
</evidence>
<evidence type="ECO:0000256" key="5">
    <source>
        <dbReference type="SAM" id="Phobius"/>
    </source>
</evidence>
<reference evidence="7 8" key="1">
    <citation type="submission" date="2019-10" db="EMBL/GenBank/DDBJ databases">
        <title>Draft Genome Sequence of Cytophagaceae sp. SJW1-29.</title>
        <authorList>
            <person name="Choi A."/>
        </authorList>
    </citation>
    <scope>NUCLEOTIDE SEQUENCE [LARGE SCALE GENOMIC DNA]</scope>
    <source>
        <strain evidence="7 8">SJW1-29</strain>
    </source>
</reference>
<protein>
    <recommendedName>
        <fullName evidence="6">Cytochrome c domain-containing protein</fullName>
    </recommendedName>
</protein>
<keyword evidence="8" id="KW-1185">Reference proteome</keyword>
<keyword evidence="3 4" id="KW-0408">Iron</keyword>
<feature type="transmembrane region" description="Helical" evidence="5">
    <location>
        <begin position="109"/>
        <end position="128"/>
    </location>
</feature>
<dbReference type="InterPro" id="IPR032675">
    <property type="entry name" value="LRR_dom_sf"/>
</dbReference>
<keyword evidence="1 4" id="KW-0349">Heme</keyword>
<dbReference type="GO" id="GO:0009055">
    <property type="term" value="F:electron transfer activity"/>
    <property type="evidence" value="ECO:0007669"/>
    <property type="project" value="InterPro"/>
</dbReference>
<feature type="domain" description="Cytochrome c" evidence="6">
    <location>
        <begin position="179"/>
        <end position="279"/>
    </location>
</feature>
<dbReference type="Gene3D" id="3.80.10.10">
    <property type="entry name" value="Ribonuclease Inhibitor"/>
    <property type="match status" value="1"/>
</dbReference>
<dbReference type="AlphaFoldDB" id="A0A7C9BKP4"/>
<keyword evidence="2 4" id="KW-0479">Metal-binding</keyword>
<evidence type="ECO:0000256" key="1">
    <source>
        <dbReference type="ARBA" id="ARBA00022617"/>
    </source>
</evidence>
<evidence type="ECO:0000256" key="2">
    <source>
        <dbReference type="ARBA" id="ARBA00022723"/>
    </source>
</evidence>
<dbReference type="Proteomes" id="UP000479293">
    <property type="component" value="Unassembled WGS sequence"/>
</dbReference>
<dbReference type="Pfam" id="PF13287">
    <property type="entry name" value="Fn3_assoc"/>
    <property type="match status" value="1"/>
</dbReference>
<keyword evidence="5" id="KW-0812">Transmembrane</keyword>
<dbReference type="SUPFAM" id="SSF46626">
    <property type="entry name" value="Cytochrome c"/>
    <property type="match status" value="1"/>
</dbReference>
<dbReference type="RefSeq" id="WP_152764157.1">
    <property type="nucleotide sequence ID" value="NZ_WHLY01000002.1"/>
</dbReference>
<name>A0A7C9BKP4_9BACT</name>
<keyword evidence="5" id="KW-1133">Transmembrane helix</keyword>
<dbReference type="InterPro" id="IPR036909">
    <property type="entry name" value="Cyt_c-like_dom_sf"/>
</dbReference>
<dbReference type="EMBL" id="WHLY01000002">
    <property type="protein sequence ID" value="MPR36343.1"/>
    <property type="molecule type" value="Genomic_DNA"/>
</dbReference>
<dbReference type="InterPro" id="IPR009056">
    <property type="entry name" value="Cyt_c-like_dom"/>
</dbReference>
<keyword evidence="5" id="KW-0472">Membrane</keyword>
<dbReference type="PANTHER" id="PTHR35889:SF3">
    <property type="entry name" value="F-BOX DOMAIN-CONTAINING PROTEIN"/>
    <property type="match status" value="1"/>
</dbReference>
<evidence type="ECO:0000256" key="4">
    <source>
        <dbReference type="PROSITE-ProRule" id="PRU00433"/>
    </source>
</evidence>
<dbReference type="InterPro" id="IPR026876">
    <property type="entry name" value="Fn3_assoc_repeat"/>
</dbReference>
<dbReference type="PROSITE" id="PS51007">
    <property type="entry name" value="CYTC"/>
    <property type="match status" value="1"/>
</dbReference>
<accession>A0A7C9BKP4</accession>
<dbReference type="InterPro" id="IPR011429">
    <property type="entry name" value="Cyt_c_Planctomycete-type"/>
</dbReference>
<feature type="transmembrane region" description="Helical" evidence="5">
    <location>
        <begin position="75"/>
        <end position="97"/>
    </location>
</feature>
<feature type="transmembrane region" description="Helical" evidence="5">
    <location>
        <begin position="45"/>
        <end position="63"/>
    </location>
</feature>
<feature type="transmembrane region" description="Helical" evidence="5">
    <location>
        <begin position="140"/>
        <end position="158"/>
    </location>
</feature>
<comment type="caution">
    <text evidence="7">The sequence shown here is derived from an EMBL/GenBank/DDBJ whole genome shotgun (WGS) entry which is preliminary data.</text>
</comment>
<dbReference type="PANTHER" id="PTHR35889">
    <property type="entry name" value="CYCLOINULO-OLIGOSACCHARIDE FRUCTANOTRANSFERASE-RELATED"/>
    <property type="match status" value="1"/>
</dbReference>
<sequence length="716" mass="79382">MPRLRTLVYNTTFFLVCLLAFLLVFENQLQVPGWLQVAGRMHPLFLHFPITVLILYGFGVIVAPRPKKGEALPMWADDVLLLGAFTATFTALLGLLLSQETGYEQDVIFWHKWTGIATAFISFGWYSFRNRLPTHLLPTKLLAGGTIVVLLFAGHLGANITHGEEFLLAPIMSDQGTPAVAMDDALVFAHVVQPILKEKCMGCHNPQKAKGELIMSTAELLAKGGKEGVPWDTTQADLGLLLRRAHLPLDDKKHMPPRGKVQLSEDEIQVLESWIRGGSSFTAKVVEFPADDPLFRFASERLGVSEAEETYEFAAADASKVRELNTNYRVITPLAAGSPALSVSFFSEAAFKSSDLTDLTLIKDQIVELDASKMPVKDEDLKLIAQFTNLRKLLLNFTDITGGTLGELNKLPHLRQLSLTGTPVNVAQLRTLKNAPALNSLYVWNTDVKPEEFIQLRKELKGITFESGYRSDTVVLKLNPPQIVTKDQILSGDTVIQLKHQIAGTVIRYTLDDTEPDSLTSPIYKNGVPIKDNARLKARAYKPGWYGSDVVQRFFYRNTFRPDSVLLLTTPAPQYNGTHGKVLADGVKGGGDFKNGKWTGFMDEPLTALLSFKRPVTAQKISLSMLQNVGASIFPPVKLEVWGGMESDKLKLLGTQKPPMPSEKEPNNGEKLFEVSFQPTPIRFIKVVAVPIARLPSWHPQKGLKGWVFMDEVLVN</sequence>
<dbReference type="Pfam" id="PF07635">
    <property type="entry name" value="PSCyt1"/>
    <property type="match status" value="1"/>
</dbReference>
<organism evidence="7 8">
    <name type="scientific">Salmonirosea aquatica</name>
    <dbReference type="NCBI Taxonomy" id="2654236"/>
    <lineage>
        <taxon>Bacteria</taxon>
        <taxon>Pseudomonadati</taxon>
        <taxon>Bacteroidota</taxon>
        <taxon>Cytophagia</taxon>
        <taxon>Cytophagales</taxon>
        <taxon>Spirosomataceae</taxon>
        <taxon>Salmonirosea</taxon>
    </lineage>
</organism>
<proteinExistence type="predicted"/>